<dbReference type="GO" id="GO:0072669">
    <property type="term" value="C:tRNA-splicing ligase complex"/>
    <property type="evidence" value="ECO:0007669"/>
    <property type="project" value="InterPro"/>
</dbReference>
<evidence type="ECO:0000313" key="2">
    <source>
        <dbReference type="Proteomes" id="UP000759131"/>
    </source>
</evidence>
<dbReference type="EMBL" id="OC865735">
    <property type="protein sequence ID" value="CAD7632550.1"/>
    <property type="molecule type" value="Genomic_DNA"/>
</dbReference>
<dbReference type="AlphaFoldDB" id="A0A7R9Q4S5"/>
<accession>A0A7R9Q4S5</accession>
<protein>
    <submittedName>
        <fullName evidence="1">Uncharacterized protein</fullName>
    </submittedName>
</protein>
<keyword evidence="2" id="KW-1185">Reference proteome</keyword>
<dbReference type="Pfam" id="PF15323">
    <property type="entry name" value="Ashwin"/>
    <property type="match status" value="1"/>
</dbReference>
<dbReference type="GO" id="GO:0048598">
    <property type="term" value="P:embryonic morphogenesis"/>
    <property type="evidence" value="ECO:0007669"/>
    <property type="project" value="InterPro"/>
</dbReference>
<proteinExistence type="predicted"/>
<gene>
    <name evidence="1" type="ORF">OSB1V03_LOCUS12953</name>
</gene>
<dbReference type="EMBL" id="CAJPIZ010011160">
    <property type="protein sequence ID" value="CAG2112980.1"/>
    <property type="molecule type" value="Genomic_DNA"/>
</dbReference>
<dbReference type="Proteomes" id="UP000759131">
    <property type="component" value="Unassembled WGS sequence"/>
</dbReference>
<sequence length="159" mass="18666">MSEWESNDCHTCSDNKTISGEDFDPTDHSFLCHPELMSKQELKDLLRNRRVCLPQELTTNGYEYCNLIDLYKRVLLPLPQRKYGDSRHDIQLKAKQLDCNMNSALKRKSEELHANQDSKKAKTITINNNNSNYEINSKRMATQVSQQTYDNKRQRVNWP</sequence>
<reference evidence="1" key="1">
    <citation type="submission" date="2020-11" db="EMBL/GenBank/DDBJ databases">
        <authorList>
            <person name="Tran Van P."/>
        </authorList>
    </citation>
    <scope>NUCLEOTIDE SEQUENCE</scope>
</reference>
<organism evidence="1">
    <name type="scientific">Medioppia subpectinata</name>
    <dbReference type="NCBI Taxonomy" id="1979941"/>
    <lineage>
        <taxon>Eukaryota</taxon>
        <taxon>Metazoa</taxon>
        <taxon>Ecdysozoa</taxon>
        <taxon>Arthropoda</taxon>
        <taxon>Chelicerata</taxon>
        <taxon>Arachnida</taxon>
        <taxon>Acari</taxon>
        <taxon>Acariformes</taxon>
        <taxon>Sarcoptiformes</taxon>
        <taxon>Oribatida</taxon>
        <taxon>Brachypylina</taxon>
        <taxon>Oppioidea</taxon>
        <taxon>Oppiidae</taxon>
        <taxon>Medioppia</taxon>
    </lineage>
</organism>
<dbReference type="OrthoDB" id="10071059at2759"/>
<dbReference type="InterPro" id="IPR024887">
    <property type="entry name" value="Ashwin"/>
</dbReference>
<evidence type="ECO:0000313" key="1">
    <source>
        <dbReference type="EMBL" id="CAD7632550.1"/>
    </source>
</evidence>
<name>A0A7R9Q4S5_9ACAR</name>